<feature type="transmembrane region" description="Helical" evidence="1">
    <location>
        <begin position="20"/>
        <end position="40"/>
    </location>
</feature>
<keyword evidence="1" id="KW-1133">Transmembrane helix</keyword>
<accession>A0A1B3P5T5</accession>
<keyword evidence="1" id="KW-0472">Membrane</keyword>
<sequence>MRLELPPRRAPTNVSTTGWLMVIPVLLITAIFGILCGMTFTAQRVQNNADVLKERVTKILLDLHTDDVCYKAIKGFLKIVAAHPIRTRAFGGVLFNNTLIPTCIGYILTYTVIALQFDNVI</sequence>
<keyword evidence="2" id="KW-0675">Receptor</keyword>
<reference evidence="2" key="1">
    <citation type="journal article" date="2016" name="BMC Genomics">
        <title>Antennal transcriptome analysis and expression profiles of odorant binding proteins in Eogystia hippophaecolus (Lepidoptera: Cossidae).</title>
        <authorList>
            <person name="Hu P."/>
            <person name="Tao J."/>
            <person name="Cui M."/>
            <person name="Gao C."/>
            <person name="Lu P."/>
            <person name="Luo Y."/>
        </authorList>
    </citation>
    <scope>NUCLEOTIDE SEQUENCE</scope>
</reference>
<evidence type="ECO:0000313" key="2">
    <source>
        <dbReference type="EMBL" id="AOG12965.1"/>
    </source>
</evidence>
<name>A0A1B3P5T5_EOGHI</name>
<protein>
    <submittedName>
        <fullName evidence="2">Gustatory receptor</fullName>
    </submittedName>
</protein>
<keyword evidence="1" id="KW-0812">Transmembrane</keyword>
<organism evidence="2">
    <name type="scientific">Eogystia hippophaecolus</name>
    <name type="common">Moth</name>
    <name type="synonym">Holcocerus hippophaecolus</name>
    <dbReference type="NCBI Taxonomy" id="1206364"/>
    <lineage>
        <taxon>Eukaryota</taxon>
        <taxon>Metazoa</taxon>
        <taxon>Ecdysozoa</taxon>
        <taxon>Arthropoda</taxon>
        <taxon>Hexapoda</taxon>
        <taxon>Insecta</taxon>
        <taxon>Pterygota</taxon>
        <taxon>Neoptera</taxon>
        <taxon>Endopterygota</taxon>
        <taxon>Lepidoptera</taxon>
        <taxon>Glossata</taxon>
        <taxon>Ditrysia</taxon>
        <taxon>Cossoidea</taxon>
        <taxon>Cossidae</taxon>
        <taxon>Cossinae</taxon>
        <taxon>Eogystia</taxon>
    </lineage>
</organism>
<dbReference type="AlphaFoldDB" id="A0A1B3P5T5"/>
<dbReference type="EMBL" id="KX656016">
    <property type="protein sequence ID" value="AOG12965.1"/>
    <property type="molecule type" value="mRNA"/>
</dbReference>
<proteinExistence type="evidence at transcript level"/>
<evidence type="ECO:0000256" key="1">
    <source>
        <dbReference type="SAM" id="Phobius"/>
    </source>
</evidence>